<dbReference type="ExpressionAtlas" id="A0A3L6G133">
    <property type="expression patterns" value="baseline and differential"/>
</dbReference>
<dbReference type="PANTHER" id="PTHR47530">
    <property type="entry name" value="E3 UBIQUITIN LIGASE BIG BROTHER-RELATED"/>
    <property type="match status" value="1"/>
</dbReference>
<protein>
    <submittedName>
        <fullName evidence="2">Uncharacterized protein</fullName>
    </submittedName>
</protein>
<dbReference type="PANTHER" id="PTHR47530:SF4">
    <property type="entry name" value="E3 UBIQUITIN LIGASE BIG BROTHER-RELATED"/>
    <property type="match status" value="1"/>
</dbReference>
<organism evidence="2 3">
    <name type="scientific">Zea mays</name>
    <name type="common">Maize</name>
    <dbReference type="NCBI Taxonomy" id="4577"/>
    <lineage>
        <taxon>Eukaryota</taxon>
        <taxon>Viridiplantae</taxon>
        <taxon>Streptophyta</taxon>
        <taxon>Embryophyta</taxon>
        <taxon>Tracheophyta</taxon>
        <taxon>Spermatophyta</taxon>
        <taxon>Magnoliopsida</taxon>
        <taxon>Liliopsida</taxon>
        <taxon>Poales</taxon>
        <taxon>Poaceae</taxon>
        <taxon>PACMAD clade</taxon>
        <taxon>Panicoideae</taxon>
        <taxon>Andropogonodae</taxon>
        <taxon>Andropogoneae</taxon>
        <taxon>Tripsacinae</taxon>
        <taxon>Zea</taxon>
    </lineage>
</organism>
<dbReference type="AlphaFoldDB" id="A0A3L6G133"/>
<dbReference type="Proteomes" id="UP000251960">
    <property type="component" value="Chromosome 2"/>
</dbReference>
<dbReference type="InterPro" id="IPR043312">
    <property type="entry name" value="AtBBR-like"/>
</dbReference>
<evidence type="ECO:0000313" key="2">
    <source>
        <dbReference type="EMBL" id="PWZ40716.1"/>
    </source>
</evidence>
<feature type="compositionally biased region" description="Low complexity" evidence="1">
    <location>
        <begin position="54"/>
        <end position="63"/>
    </location>
</feature>
<gene>
    <name evidence="2" type="ORF">Zm00014a_038107</name>
</gene>
<proteinExistence type="predicted"/>
<accession>A0A3L6G133</accession>
<feature type="region of interest" description="Disordered" evidence="1">
    <location>
        <begin position="1"/>
        <end position="71"/>
    </location>
</feature>
<dbReference type="EMBL" id="NCVQ01000003">
    <property type="protein sequence ID" value="PWZ40716.1"/>
    <property type="molecule type" value="Genomic_DNA"/>
</dbReference>
<comment type="caution">
    <text evidence="2">The sequence shown here is derived from an EMBL/GenBank/DDBJ whole genome shotgun (WGS) entry which is preliminary data.</text>
</comment>
<sequence length="146" mass="15894">MEGSKGSGGGGAGAGSEKPSAESNPSLNLPPPTAADERAYMLLRMNGSGGEGSDYGSSDAGSYEYDEEGDDYEEELEHHLRDAEELEVAARLMALAGLSDWRTVDVEHEEDHVNDPQVVIHLIVDEFYLWWLGAREDHLSLQLMVS</sequence>
<reference evidence="2 3" key="1">
    <citation type="journal article" date="2018" name="Nat. Genet.">
        <title>Extensive intraspecific gene order and gene structural variations between Mo17 and other maize genomes.</title>
        <authorList>
            <person name="Sun S."/>
            <person name="Zhou Y."/>
            <person name="Chen J."/>
            <person name="Shi J."/>
            <person name="Zhao H."/>
            <person name="Zhao H."/>
            <person name="Song W."/>
            <person name="Zhang M."/>
            <person name="Cui Y."/>
            <person name="Dong X."/>
            <person name="Liu H."/>
            <person name="Ma X."/>
            <person name="Jiao Y."/>
            <person name="Wang B."/>
            <person name="Wei X."/>
            <person name="Stein J.C."/>
            <person name="Glaubitz J.C."/>
            <person name="Lu F."/>
            <person name="Yu G."/>
            <person name="Liang C."/>
            <person name="Fengler K."/>
            <person name="Li B."/>
            <person name="Rafalski A."/>
            <person name="Schnable P.S."/>
            <person name="Ware D.H."/>
            <person name="Buckler E.S."/>
            <person name="Lai J."/>
        </authorList>
    </citation>
    <scope>NUCLEOTIDE SEQUENCE [LARGE SCALE GENOMIC DNA]</scope>
    <source>
        <strain evidence="3">cv. Missouri 17</strain>
        <tissue evidence="2">Seedling</tissue>
    </source>
</reference>
<name>A0A3L6G133_MAIZE</name>
<evidence type="ECO:0000256" key="1">
    <source>
        <dbReference type="SAM" id="MobiDB-lite"/>
    </source>
</evidence>
<evidence type="ECO:0000313" key="3">
    <source>
        <dbReference type="Proteomes" id="UP000251960"/>
    </source>
</evidence>
<feature type="compositionally biased region" description="Gly residues" evidence="1">
    <location>
        <begin position="1"/>
        <end position="14"/>
    </location>
</feature>